<keyword evidence="3" id="KW-1185">Reference proteome</keyword>
<evidence type="ECO:0000313" key="3">
    <source>
        <dbReference type="Proteomes" id="UP001470230"/>
    </source>
</evidence>
<dbReference type="Proteomes" id="UP001470230">
    <property type="component" value="Unassembled WGS sequence"/>
</dbReference>
<dbReference type="SMART" id="SM00225">
    <property type="entry name" value="BTB"/>
    <property type="match status" value="1"/>
</dbReference>
<gene>
    <name evidence="2" type="ORF">M9Y10_028398</name>
</gene>
<accession>A0ABR2KJZ0</accession>
<feature type="domain" description="BTB" evidence="1">
    <location>
        <begin position="26"/>
        <end position="95"/>
    </location>
</feature>
<organism evidence="2 3">
    <name type="scientific">Tritrichomonas musculus</name>
    <dbReference type="NCBI Taxonomy" id="1915356"/>
    <lineage>
        <taxon>Eukaryota</taxon>
        <taxon>Metamonada</taxon>
        <taxon>Parabasalia</taxon>
        <taxon>Tritrichomonadida</taxon>
        <taxon>Tritrichomonadidae</taxon>
        <taxon>Tritrichomonas</taxon>
    </lineage>
</organism>
<dbReference type="InterPro" id="IPR051481">
    <property type="entry name" value="BTB-POZ/Galectin-3-binding"/>
</dbReference>
<dbReference type="PANTHER" id="PTHR24410">
    <property type="entry name" value="HL07962P-RELATED"/>
    <property type="match status" value="1"/>
</dbReference>
<comment type="caution">
    <text evidence="2">The sequence shown here is derived from an EMBL/GenBank/DDBJ whole genome shotgun (WGS) entry which is preliminary data.</text>
</comment>
<dbReference type="Pfam" id="PF00651">
    <property type="entry name" value="BTB"/>
    <property type="match status" value="1"/>
</dbReference>
<name>A0ABR2KJZ0_9EUKA</name>
<evidence type="ECO:0000259" key="1">
    <source>
        <dbReference type="PROSITE" id="PS50097"/>
    </source>
</evidence>
<protein>
    <recommendedName>
        <fullName evidence="1">BTB domain-containing protein</fullName>
    </recommendedName>
</protein>
<evidence type="ECO:0000313" key="2">
    <source>
        <dbReference type="EMBL" id="KAK8891192.1"/>
    </source>
</evidence>
<dbReference type="PROSITE" id="PS50097">
    <property type="entry name" value="BTB"/>
    <property type="match status" value="1"/>
</dbReference>
<dbReference type="PANTHER" id="PTHR24410:SF23">
    <property type="entry name" value="BTB DOMAIN-CONTAINING PROTEIN-RELATED"/>
    <property type="match status" value="1"/>
</dbReference>
<dbReference type="EMBL" id="JAPFFF010000004">
    <property type="protein sequence ID" value="KAK8891192.1"/>
    <property type="molecule type" value="Genomic_DNA"/>
</dbReference>
<sequence>MIQKSTTYCSDIIYDFSTFYDQKKFTDCTIVIRDPPATIYAHRAVLANWSSFFCYNFTSGMQEDKERRIEIEFNPCNKLPEMIYFMYTEYINIDQDNIMPLIELSKHYDVESLYQGLVLKLDEVINEGNVLEFVQKCYENDLHHALSVIAKHVAKFYSSLNRKEFTNIFDIETFCAILTDAVLKYNFKDDINAEILDFMNGEQPQTQEQCKALNDLSRLSNGAHTFFSLK</sequence>
<reference evidence="2 3" key="1">
    <citation type="submission" date="2024-04" db="EMBL/GenBank/DDBJ databases">
        <title>Tritrichomonas musculus Genome.</title>
        <authorList>
            <person name="Alves-Ferreira E."/>
            <person name="Grigg M."/>
            <person name="Lorenzi H."/>
            <person name="Galac M."/>
        </authorList>
    </citation>
    <scope>NUCLEOTIDE SEQUENCE [LARGE SCALE GENOMIC DNA]</scope>
    <source>
        <strain evidence="2 3">EAF2021</strain>
    </source>
</reference>
<dbReference type="SUPFAM" id="SSF54695">
    <property type="entry name" value="POZ domain"/>
    <property type="match status" value="1"/>
</dbReference>
<dbReference type="Gene3D" id="3.30.710.10">
    <property type="entry name" value="Potassium Channel Kv1.1, Chain A"/>
    <property type="match status" value="1"/>
</dbReference>
<dbReference type="CDD" id="cd18186">
    <property type="entry name" value="BTB_POZ_ZBTB_KLHL-like"/>
    <property type="match status" value="1"/>
</dbReference>
<dbReference type="InterPro" id="IPR000210">
    <property type="entry name" value="BTB/POZ_dom"/>
</dbReference>
<dbReference type="InterPro" id="IPR011333">
    <property type="entry name" value="SKP1/BTB/POZ_sf"/>
</dbReference>
<proteinExistence type="predicted"/>